<evidence type="ECO:0000256" key="1">
    <source>
        <dbReference type="SAM" id="MobiDB-lite"/>
    </source>
</evidence>
<sequence>TTMRQNDATLEAVRLATNQIENIVDALLGHASTIGGALKNKKITVQKSDKTGGKFVQRVEEATEREPEQAPPVVKTREQREGGGRDDDPTVLSVRCVANNVGETGPQFTRTKKRTNLKKEDRKMVIDSVGPRENGPMPFEVSVKKTADPDWMYLCATVLKKDGGVLFVVETEANGDQLRNTRINGRPAVPDN</sequence>
<dbReference type="AlphaFoldDB" id="A0AAV5UWB3"/>
<name>A0AAV5UWB3_9BILA</name>
<organism evidence="2 3">
    <name type="scientific">Pristionchus fissidentatus</name>
    <dbReference type="NCBI Taxonomy" id="1538716"/>
    <lineage>
        <taxon>Eukaryota</taxon>
        <taxon>Metazoa</taxon>
        <taxon>Ecdysozoa</taxon>
        <taxon>Nematoda</taxon>
        <taxon>Chromadorea</taxon>
        <taxon>Rhabditida</taxon>
        <taxon>Rhabditina</taxon>
        <taxon>Diplogasteromorpha</taxon>
        <taxon>Diplogasteroidea</taxon>
        <taxon>Neodiplogasteridae</taxon>
        <taxon>Pristionchus</taxon>
    </lineage>
</organism>
<reference evidence="2" key="1">
    <citation type="submission" date="2023-10" db="EMBL/GenBank/DDBJ databases">
        <title>Genome assembly of Pristionchus species.</title>
        <authorList>
            <person name="Yoshida K."/>
            <person name="Sommer R.J."/>
        </authorList>
    </citation>
    <scope>NUCLEOTIDE SEQUENCE</scope>
    <source>
        <strain evidence="2">RS5133</strain>
    </source>
</reference>
<protein>
    <submittedName>
        <fullName evidence="2">Uncharacterized protein</fullName>
    </submittedName>
</protein>
<accession>A0AAV5UWB3</accession>
<keyword evidence="3" id="KW-1185">Reference proteome</keyword>
<feature type="compositionally biased region" description="Basic and acidic residues" evidence="1">
    <location>
        <begin position="75"/>
        <end position="88"/>
    </location>
</feature>
<feature type="region of interest" description="Disordered" evidence="1">
    <location>
        <begin position="60"/>
        <end position="89"/>
    </location>
</feature>
<feature type="non-terminal residue" evidence="2">
    <location>
        <position position="1"/>
    </location>
</feature>
<dbReference type="Proteomes" id="UP001432322">
    <property type="component" value="Unassembled WGS sequence"/>
</dbReference>
<evidence type="ECO:0000313" key="3">
    <source>
        <dbReference type="Proteomes" id="UP001432322"/>
    </source>
</evidence>
<proteinExistence type="predicted"/>
<gene>
    <name evidence="2" type="ORF">PFISCL1PPCAC_2648</name>
</gene>
<dbReference type="EMBL" id="BTSY01000001">
    <property type="protein sequence ID" value="GMT11351.1"/>
    <property type="molecule type" value="Genomic_DNA"/>
</dbReference>
<comment type="caution">
    <text evidence="2">The sequence shown here is derived from an EMBL/GenBank/DDBJ whole genome shotgun (WGS) entry which is preliminary data.</text>
</comment>
<evidence type="ECO:0000313" key="2">
    <source>
        <dbReference type="EMBL" id="GMT11351.1"/>
    </source>
</evidence>